<dbReference type="Proteomes" id="UP000006447">
    <property type="component" value="Unassembled WGS sequence"/>
</dbReference>
<proteinExistence type="predicted"/>
<name>I0WZD5_RHOOP</name>
<evidence type="ECO:0000313" key="1">
    <source>
        <dbReference type="EMBL" id="EID81751.1"/>
    </source>
</evidence>
<dbReference type="AlphaFoldDB" id="I0WZD5"/>
<reference evidence="1 2" key="1">
    <citation type="journal article" date="2012" name="J. Bacteriol.">
        <title>Draft genome sequence of the nitrophenol-degrading actinomycete Rhodococcus imtechensis RKJ300.</title>
        <authorList>
            <person name="Vikram S."/>
            <person name="Kumar S."/>
            <person name="Subramanian S."/>
            <person name="Raghava G.P."/>
        </authorList>
    </citation>
    <scope>NUCLEOTIDE SEQUENCE [LARGE SCALE GENOMIC DNA]</scope>
    <source>
        <strain evidence="1 2">RKJ300</strain>
    </source>
</reference>
<evidence type="ECO:0000313" key="2">
    <source>
        <dbReference type="Proteomes" id="UP000006447"/>
    </source>
</evidence>
<gene>
    <name evidence="1" type="ORF">W59_01234</name>
</gene>
<dbReference type="PATRIC" id="fig|1165867.3.peg.242"/>
<organism evidence="1 2">
    <name type="scientific">Rhodococcus opacus RKJ300 = JCM 13270</name>
    <dbReference type="NCBI Taxonomy" id="1165867"/>
    <lineage>
        <taxon>Bacteria</taxon>
        <taxon>Bacillati</taxon>
        <taxon>Actinomycetota</taxon>
        <taxon>Actinomycetes</taxon>
        <taxon>Mycobacteriales</taxon>
        <taxon>Nocardiaceae</taxon>
        <taxon>Rhodococcus</taxon>
    </lineage>
</organism>
<dbReference type="EMBL" id="AJJH01000010">
    <property type="protein sequence ID" value="EID81751.1"/>
    <property type="molecule type" value="Genomic_DNA"/>
</dbReference>
<accession>I0WZD5</accession>
<comment type="caution">
    <text evidence="1">The sequence shown here is derived from an EMBL/GenBank/DDBJ whole genome shotgun (WGS) entry which is preliminary data.</text>
</comment>
<sequence length="220" mass="23965">MQAMVPFLVIGRFELGGDHWDNLLPTRVQLATYNSMDLYQWWTASAARLGSAPRTDEQRSELAMLLASEARPVLDGRAPAVRVLRDAARIGGLAYGVGMRGDEARVVEAFAGWLSSQGWTVRTEVDVVDIVAEKDGRRLCVEVKGVTTVPGLDVDTAIGQLVRRMPSEADRSVSFALVVRDEPGSVEAAVRAPQRILDLLGMALYAVDEDGGVRQLFGRV</sequence>
<protein>
    <submittedName>
        <fullName evidence="1">Uncharacterized protein</fullName>
    </submittedName>
</protein>